<comment type="subunit">
    <text evidence="7">Forms oligomers.</text>
</comment>
<dbReference type="Pfam" id="PF02381">
    <property type="entry name" value="MraZ"/>
    <property type="match status" value="2"/>
</dbReference>
<dbReference type="GO" id="GO:0003700">
    <property type="term" value="F:DNA-binding transcription factor activity"/>
    <property type="evidence" value="ECO:0007669"/>
    <property type="project" value="UniProtKB-UniRule"/>
</dbReference>
<evidence type="ECO:0000256" key="7">
    <source>
        <dbReference type="HAMAP-Rule" id="MF_01008"/>
    </source>
</evidence>
<dbReference type="CDD" id="cd16321">
    <property type="entry name" value="MraZ_C"/>
    <property type="match status" value="1"/>
</dbReference>
<keyword evidence="6 7" id="KW-0804">Transcription</keyword>
<evidence type="ECO:0000256" key="6">
    <source>
        <dbReference type="ARBA" id="ARBA00023163"/>
    </source>
</evidence>
<keyword evidence="2 7" id="KW-0963">Cytoplasm</keyword>
<dbReference type="GO" id="GO:0000976">
    <property type="term" value="F:transcription cis-regulatory region binding"/>
    <property type="evidence" value="ECO:0007669"/>
    <property type="project" value="TreeGrafter"/>
</dbReference>
<dbReference type="InterPro" id="IPR020603">
    <property type="entry name" value="MraZ_dom"/>
</dbReference>
<dbReference type="NCBIfam" id="TIGR00242">
    <property type="entry name" value="division/cell wall cluster transcriptional repressor MraZ"/>
    <property type="match status" value="1"/>
</dbReference>
<dbReference type="eggNOG" id="COG2001">
    <property type="taxonomic scope" value="Bacteria"/>
</dbReference>
<protein>
    <recommendedName>
        <fullName evidence="1 7">Transcriptional regulator MraZ</fullName>
    </recommendedName>
</protein>
<dbReference type="InterPro" id="IPR007159">
    <property type="entry name" value="SpoVT-AbrB_dom"/>
</dbReference>
<sequence>MELVTGEYRNTLDEKGRILFPARLRTVLTENVLMITQGLDGCLWLYTPAEWKNFSEKLMEQTSPFNKDSRLVLRRLIAPAQEVEFDKAGRLSIPQSLREHAGLVKECVIMGVNKYMELWDAERYEHYISETDTLFRQAAEGLNGIHL</sequence>
<feature type="domain" description="SpoVT-AbrB" evidence="8">
    <location>
        <begin position="7"/>
        <end position="50"/>
    </location>
</feature>
<dbReference type="PROSITE" id="PS51740">
    <property type="entry name" value="SPOVT_ABRB"/>
    <property type="match status" value="2"/>
</dbReference>
<evidence type="ECO:0000256" key="5">
    <source>
        <dbReference type="ARBA" id="ARBA00023125"/>
    </source>
</evidence>
<evidence type="ECO:0000256" key="2">
    <source>
        <dbReference type="ARBA" id="ARBA00022490"/>
    </source>
</evidence>
<comment type="similarity">
    <text evidence="7">Belongs to the MraZ family.</text>
</comment>
<accession>S3L0Z3</accession>
<proteinExistence type="inferred from homology"/>
<keyword evidence="4 7" id="KW-0805">Transcription regulation</keyword>
<evidence type="ECO:0000259" key="8">
    <source>
        <dbReference type="PROSITE" id="PS51740"/>
    </source>
</evidence>
<comment type="caution">
    <text evidence="9">The sequence shown here is derived from an EMBL/GenBank/DDBJ whole genome shotgun (WGS) entry which is preliminary data.</text>
</comment>
<dbReference type="GO" id="GO:2000143">
    <property type="term" value="P:negative regulation of DNA-templated transcription initiation"/>
    <property type="evidence" value="ECO:0007669"/>
    <property type="project" value="TreeGrafter"/>
</dbReference>
<dbReference type="PATRIC" id="fig|1125699.3.peg.774"/>
<dbReference type="PANTHER" id="PTHR34701:SF1">
    <property type="entry name" value="TRANSCRIPTIONAL REGULATOR MRAZ"/>
    <property type="match status" value="1"/>
</dbReference>
<dbReference type="SUPFAM" id="SSF89447">
    <property type="entry name" value="AbrB/MazE/MraZ-like"/>
    <property type="match status" value="1"/>
</dbReference>
<evidence type="ECO:0000313" key="9">
    <source>
        <dbReference type="EMBL" id="EPF30444.1"/>
    </source>
</evidence>
<keyword evidence="3" id="KW-0677">Repeat</keyword>
<dbReference type="InterPro" id="IPR035644">
    <property type="entry name" value="MraZ_C"/>
</dbReference>
<keyword evidence="5 7" id="KW-0238">DNA-binding</keyword>
<dbReference type="CDD" id="cd16320">
    <property type="entry name" value="MraZ_N"/>
    <property type="match status" value="1"/>
</dbReference>
<dbReference type="GO" id="GO:0005737">
    <property type="term" value="C:cytoplasm"/>
    <property type="evidence" value="ECO:0007669"/>
    <property type="project" value="UniProtKB-UniRule"/>
</dbReference>
<comment type="subcellular location">
    <subcellularLocation>
        <location evidence="7">Cytoplasm</location>
        <location evidence="7">Nucleoid</location>
    </subcellularLocation>
</comment>
<dbReference type="InterPro" id="IPR038619">
    <property type="entry name" value="MraZ_sf"/>
</dbReference>
<reference evidence="9 10" key="1">
    <citation type="submission" date="2013-04" db="EMBL/GenBank/DDBJ databases">
        <title>The Genome Sequence of Treponema maltophilum ATCC 51939.</title>
        <authorList>
            <consortium name="The Broad Institute Genomics Platform"/>
            <person name="Earl A."/>
            <person name="Ward D."/>
            <person name="Feldgarden M."/>
            <person name="Gevers D."/>
            <person name="Leonetti C."/>
            <person name="Blanton J.M."/>
            <person name="Dewhirst F.E."/>
            <person name="Izard J."/>
            <person name="Walker B."/>
            <person name="Young S."/>
            <person name="Zeng Q."/>
            <person name="Gargeya S."/>
            <person name="Fitzgerald M."/>
            <person name="Haas B."/>
            <person name="Abouelleil A."/>
            <person name="Allen A.W."/>
            <person name="Alvarado L."/>
            <person name="Arachchi H.M."/>
            <person name="Berlin A.M."/>
            <person name="Chapman S.B."/>
            <person name="Gainer-Dewar J."/>
            <person name="Goldberg J."/>
            <person name="Griggs A."/>
            <person name="Gujja S."/>
            <person name="Hansen M."/>
            <person name="Howarth C."/>
            <person name="Imamovic A."/>
            <person name="Ireland A."/>
            <person name="Larimer J."/>
            <person name="McCowan C."/>
            <person name="Murphy C."/>
            <person name="Pearson M."/>
            <person name="Poon T.W."/>
            <person name="Priest M."/>
            <person name="Roberts A."/>
            <person name="Saif S."/>
            <person name="Shea T."/>
            <person name="Sisk P."/>
            <person name="Sykes S."/>
            <person name="Wortman J."/>
            <person name="Nusbaum C."/>
            <person name="Birren B."/>
        </authorList>
    </citation>
    <scope>NUCLEOTIDE SEQUENCE [LARGE SCALE GENOMIC DNA]</scope>
    <source>
        <strain evidence="9 10">ATCC 51939</strain>
    </source>
</reference>
<dbReference type="Proteomes" id="UP000014541">
    <property type="component" value="Unassembled WGS sequence"/>
</dbReference>
<dbReference type="EMBL" id="ATFF01000006">
    <property type="protein sequence ID" value="EPF30444.1"/>
    <property type="molecule type" value="Genomic_DNA"/>
</dbReference>
<dbReference type="GO" id="GO:0009295">
    <property type="term" value="C:nucleoid"/>
    <property type="evidence" value="ECO:0007669"/>
    <property type="project" value="UniProtKB-SubCell"/>
</dbReference>
<evidence type="ECO:0000256" key="4">
    <source>
        <dbReference type="ARBA" id="ARBA00023015"/>
    </source>
</evidence>
<dbReference type="Gene3D" id="3.40.1550.20">
    <property type="entry name" value="Transcriptional regulator MraZ domain"/>
    <property type="match status" value="1"/>
</dbReference>
<keyword evidence="10" id="KW-1185">Reference proteome</keyword>
<name>S3L0Z3_TREMA</name>
<dbReference type="HAMAP" id="MF_01008">
    <property type="entry name" value="MraZ"/>
    <property type="match status" value="1"/>
</dbReference>
<dbReference type="AlphaFoldDB" id="S3L0Z3"/>
<evidence type="ECO:0000256" key="1">
    <source>
        <dbReference type="ARBA" id="ARBA00013860"/>
    </source>
</evidence>
<dbReference type="InterPro" id="IPR037914">
    <property type="entry name" value="SpoVT-AbrB_sf"/>
</dbReference>
<dbReference type="InterPro" id="IPR035642">
    <property type="entry name" value="MraZ_N"/>
</dbReference>
<dbReference type="InterPro" id="IPR003444">
    <property type="entry name" value="MraZ"/>
</dbReference>
<gene>
    <name evidence="7" type="primary">mraZ</name>
    <name evidence="9" type="ORF">HMPREF9194_00761</name>
</gene>
<feature type="domain" description="SpoVT-AbrB" evidence="8">
    <location>
        <begin position="80"/>
        <end position="123"/>
    </location>
</feature>
<dbReference type="RefSeq" id="WP_016525055.1">
    <property type="nucleotide sequence ID" value="NZ_KE332518.1"/>
</dbReference>
<dbReference type="STRING" id="1125699.HMPREF9194_00761"/>
<dbReference type="PANTHER" id="PTHR34701">
    <property type="entry name" value="TRANSCRIPTIONAL REGULATOR MRAZ"/>
    <property type="match status" value="1"/>
</dbReference>
<evidence type="ECO:0000256" key="3">
    <source>
        <dbReference type="ARBA" id="ARBA00022737"/>
    </source>
</evidence>
<evidence type="ECO:0000313" key="10">
    <source>
        <dbReference type="Proteomes" id="UP000014541"/>
    </source>
</evidence>
<organism evidence="9 10">
    <name type="scientific">Treponema maltophilum ATCC 51939</name>
    <dbReference type="NCBI Taxonomy" id="1125699"/>
    <lineage>
        <taxon>Bacteria</taxon>
        <taxon>Pseudomonadati</taxon>
        <taxon>Spirochaetota</taxon>
        <taxon>Spirochaetia</taxon>
        <taxon>Spirochaetales</taxon>
        <taxon>Treponemataceae</taxon>
        <taxon>Treponema</taxon>
    </lineage>
</organism>
<dbReference type="HOGENOM" id="CLU_107907_0_2_12"/>